<feature type="binding site" evidence="4">
    <location>
        <begin position="330"/>
        <end position="332"/>
    </location>
    <ligand>
        <name>substrate</name>
    </ligand>
</feature>
<dbReference type="GO" id="GO:0005737">
    <property type="term" value="C:cytoplasm"/>
    <property type="evidence" value="ECO:0007669"/>
    <property type="project" value="UniProtKB-SubCell"/>
</dbReference>
<feature type="domain" description="Fumarase C C-terminal" evidence="7">
    <location>
        <begin position="414"/>
        <end position="466"/>
    </location>
</feature>
<comment type="caution">
    <text evidence="8">The sequence shown here is derived from an EMBL/GenBank/DDBJ whole genome shotgun (WGS) entry which is preliminary data.</text>
</comment>
<keyword evidence="3 4" id="KW-0456">Lyase</keyword>
<feature type="binding site" evidence="4">
    <location>
        <begin position="145"/>
        <end position="147"/>
    </location>
    <ligand>
        <name>substrate</name>
    </ligand>
</feature>
<feature type="active site" evidence="4">
    <location>
        <position position="324"/>
    </location>
</feature>
<evidence type="ECO:0000313" key="9">
    <source>
        <dbReference type="Proteomes" id="UP000474159"/>
    </source>
</evidence>
<dbReference type="InterPro" id="IPR000362">
    <property type="entry name" value="Fumarate_lyase_fam"/>
</dbReference>
<comment type="function">
    <text evidence="4">Involved in the TCA cycle. Catalyzes the stereospecific interconversion of fumarate to L-malate.</text>
</comment>
<dbReference type="PROSITE" id="PS00163">
    <property type="entry name" value="FUMARATE_LYASES"/>
    <property type="match status" value="1"/>
</dbReference>
<dbReference type="UniPathway" id="UPA00223">
    <property type="reaction ID" value="UER01007"/>
</dbReference>
<evidence type="ECO:0000256" key="4">
    <source>
        <dbReference type="HAMAP-Rule" id="MF_00743"/>
    </source>
</evidence>
<feature type="domain" description="Fumarate lyase N-terminal" evidence="6">
    <location>
        <begin position="18"/>
        <end position="348"/>
    </location>
</feature>
<dbReference type="OrthoDB" id="9802809at2"/>
<dbReference type="RefSeq" id="WP_151000425.1">
    <property type="nucleotide sequence ID" value="NZ_VZZK01000011.1"/>
</dbReference>
<organism evidence="8 9">
    <name type="scientific">Methylobacterium soli</name>
    <dbReference type="NCBI Taxonomy" id="553447"/>
    <lineage>
        <taxon>Bacteria</taxon>
        <taxon>Pseudomonadati</taxon>
        <taxon>Pseudomonadota</taxon>
        <taxon>Alphaproteobacteria</taxon>
        <taxon>Hyphomicrobiales</taxon>
        <taxon>Methylobacteriaceae</taxon>
        <taxon>Methylobacterium</taxon>
    </lineage>
</organism>
<evidence type="ECO:0000259" key="7">
    <source>
        <dbReference type="Pfam" id="PF10415"/>
    </source>
</evidence>
<dbReference type="Pfam" id="PF10415">
    <property type="entry name" value="FumaraseC_C"/>
    <property type="match status" value="1"/>
</dbReference>
<dbReference type="FunFam" id="1.20.200.10:FF:000001">
    <property type="entry name" value="Fumarate hydratase, mitochondrial"/>
    <property type="match status" value="1"/>
</dbReference>
<name>A0A6L3SY24_9HYPH</name>
<gene>
    <name evidence="4 8" type="primary">fumC</name>
    <name evidence="8" type="ORF">F6X53_12865</name>
</gene>
<keyword evidence="2 4" id="KW-0816">Tricarboxylic acid cycle</keyword>
<dbReference type="FunFam" id="1.10.40.30:FF:000002">
    <property type="entry name" value="Fumarate hydratase class II"/>
    <property type="match status" value="1"/>
</dbReference>
<dbReference type="EC" id="4.2.1.2" evidence="4"/>
<dbReference type="GO" id="GO:0006108">
    <property type="term" value="P:malate metabolic process"/>
    <property type="evidence" value="ECO:0007669"/>
    <property type="project" value="TreeGrafter"/>
</dbReference>
<proteinExistence type="inferred from homology"/>
<feature type="binding site" evidence="4">
    <location>
        <position position="325"/>
    </location>
    <ligand>
        <name>substrate</name>
    </ligand>
</feature>
<dbReference type="AlphaFoldDB" id="A0A6L3SY24"/>
<feature type="binding site" description="in site B" evidence="4">
    <location>
        <begin position="135"/>
        <end position="138"/>
    </location>
    <ligand>
        <name>substrate</name>
    </ligand>
</feature>
<comment type="subcellular location">
    <subcellularLocation>
        <location evidence="4">Cytoplasm</location>
    </subcellularLocation>
</comment>
<feature type="binding site" evidence="4">
    <location>
        <begin position="104"/>
        <end position="106"/>
    </location>
    <ligand>
        <name>substrate</name>
    </ligand>
</feature>
<dbReference type="GO" id="GO:0004333">
    <property type="term" value="F:fumarate hydratase activity"/>
    <property type="evidence" value="ECO:0007669"/>
    <property type="project" value="UniProtKB-UniRule"/>
</dbReference>
<dbReference type="Gene3D" id="1.10.40.30">
    <property type="entry name" value="Fumarase/aspartase (C-terminal domain)"/>
    <property type="match status" value="1"/>
</dbReference>
<reference evidence="8 9" key="1">
    <citation type="submission" date="2019-09" db="EMBL/GenBank/DDBJ databases">
        <title>YIM 48816 draft genome.</title>
        <authorList>
            <person name="Jiang L."/>
        </authorList>
    </citation>
    <scope>NUCLEOTIDE SEQUENCE [LARGE SCALE GENOMIC DNA]</scope>
    <source>
        <strain evidence="8 9">YIM 48816</strain>
    </source>
</reference>
<evidence type="ECO:0000256" key="1">
    <source>
        <dbReference type="ARBA" id="ARBA00009084"/>
    </source>
</evidence>
<feature type="site" description="Important for catalytic activity" evidence="4">
    <location>
        <position position="337"/>
    </location>
</feature>
<comment type="catalytic activity">
    <reaction evidence="4">
        <text>(S)-malate = fumarate + H2O</text>
        <dbReference type="Rhea" id="RHEA:12460"/>
        <dbReference type="ChEBI" id="CHEBI:15377"/>
        <dbReference type="ChEBI" id="CHEBI:15589"/>
        <dbReference type="ChEBI" id="CHEBI:29806"/>
        <dbReference type="EC" id="4.2.1.2"/>
    </reaction>
</comment>
<protein>
    <recommendedName>
        <fullName evidence="4">Fumarate hydratase class II</fullName>
        <shortName evidence="4">Fumarase C</shortName>
        <ecNumber evidence="4">4.2.1.2</ecNumber>
    </recommendedName>
    <alternativeName>
        <fullName evidence="4">Aerobic fumarase</fullName>
    </alternativeName>
    <alternativeName>
        <fullName evidence="4">Iron-independent fumarase</fullName>
    </alternativeName>
</protein>
<dbReference type="PANTHER" id="PTHR11444:SF1">
    <property type="entry name" value="FUMARATE HYDRATASE, MITOCHONDRIAL"/>
    <property type="match status" value="1"/>
</dbReference>
<dbReference type="InterPro" id="IPR024083">
    <property type="entry name" value="Fumarase/histidase_N"/>
</dbReference>
<evidence type="ECO:0000256" key="5">
    <source>
        <dbReference type="SAM" id="MobiDB-lite"/>
    </source>
</evidence>
<dbReference type="NCBIfam" id="NF008909">
    <property type="entry name" value="PRK12273.1"/>
    <property type="match status" value="1"/>
</dbReference>
<evidence type="ECO:0000313" key="8">
    <source>
        <dbReference type="EMBL" id="KAB1078893.1"/>
    </source>
</evidence>
<dbReference type="Gene3D" id="1.10.275.10">
    <property type="entry name" value="Fumarase/aspartase (N-terminal domain)"/>
    <property type="match status" value="1"/>
</dbReference>
<evidence type="ECO:0000259" key="6">
    <source>
        <dbReference type="Pfam" id="PF00206"/>
    </source>
</evidence>
<dbReference type="PANTHER" id="PTHR11444">
    <property type="entry name" value="ASPARTATEAMMONIA/ARGININOSUCCINATE/ADENYLOSUCCINATE LYASE"/>
    <property type="match status" value="1"/>
</dbReference>
<feature type="active site" description="Proton donor/acceptor" evidence="4">
    <location>
        <position position="194"/>
    </location>
</feature>
<comment type="pathway">
    <text evidence="4">Carbohydrate metabolism; tricarboxylic acid cycle; (S)-malate from fumarate: step 1/1.</text>
</comment>
<keyword evidence="9" id="KW-1185">Reference proteome</keyword>
<comment type="miscellaneous">
    <text evidence="4">There are 2 substrate-binding sites: the catalytic A site, and the non-catalytic B site that may play a role in the transfer of substrate or product between the active site and the solvent. Alternatively, the B site may bind allosteric effectors.</text>
</comment>
<dbReference type="SUPFAM" id="SSF48557">
    <property type="entry name" value="L-aspartase-like"/>
    <property type="match status" value="1"/>
</dbReference>
<dbReference type="InterPro" id="IPR018951">
    <property type="entry name" value="Fumarase_C_C"/>
</dbReference>
<accession>A0A6L3SY24</accession>
<dbReference type="InterPro" id="IPR005677">
    <property type="entry name" value="Fum_hydII"/>
</dbReference>
<dbReference type="NCBIfam" id="TIGR00979">
    <property type="entry name" value="fumC_II"/>
    <property type="match status" value="1"/>
</dbReference>
<dbReference type="InterPro" id="IPR008948">
    <property type="entry name" value="L-Aspartase-like"/>
</dbReference>
<dbReference type="PRINTS" id="PR00149">
    <property type="entry name" value="FUMRATELYASE"/>
</dbReference>
<feature type="region of interest" description="Disordered" evidence="5">
    <location>
        <begin position="126"/>
        <end position="148"/>
    </location>
</feature>
<feature type="binding site" evidence="4">
    <location>
        <position position="193"/>
    </location>
    <ligand>
        <name>substrate</name>
    </ligand>
</feature>
<dbReference type="HAMAP" id="MF_00743">
    <property type="entry name" value="FumaraseC"/>
    <property type="match status" value="1"/>
</dbReference>
<dbReference type="Proteomes" id="UP000474159">
    <property type="component" value="Unassembled WGS sequence"/>
</dbReference>
<comment type="similarity">
    <text evidence="1 4">Belongs to the class-II fumarase/aspartase family. Fumarase subfamily.</text>
</comment>
<dbReference type="Pfam" id="PF00206">
    <property type="entry name" value="Lyase_1"/>
    <property type="match status" value="1"/>
</dbReference>
<dbReference type="PRINTS" id="PR00145">
    <property type="entry name" value="ARGSUCLYASE"/>
</dbReference>
<dbReference type="Gene3D" id="1.20.200.10">
    <property type="entry name" value="Fumarase/aspartase (Central domain)"/>
    <property type="match status" value="1"/>
</dbReference>
<dbReference type="FunFam" id="1.10.275.10:FF:000001">
    <property type="entry name" value="Fumarate hydratase, mitochondrial"/>
    <property type="match status" value="1"/>
</dbReference>
<sequence length="471" mass="49483">MSPQPTETATRTESDTFGPIEVPAHRYWGAQTQRSIQNFKIGTERMPAPLVHALGLVKQAAALVNKDLGALEPRIADAIAASAAEVVAGRYDDEFPLVVWQTGSGTQSNMNANEVIASLANERLGGQRGGKSPVHPNDHCNRGQSSNDTFPTAMHIAVAREIQDRLMPALTHLHGALDAKAKAFESIVKIGRTHLQDATPVTLGQEFSGYAQQVALGGARIAATLPGVLALAQGGTAVGTGLNAHPRFAEAFAAKTAELTGLPFTSAENKFEALATHDALVFTQGALAALASGLFKIAQDIRLLASGPRSGLGELSLPENEPGSSIMPGKVNPTQCEALTMVCTQVIGNGTTVAFAGSQGHFELNVFKPVIANAVLQSVRLLADAAVSFADNCVVGIKANEDRIADLMSRSLMLVTALAPSIGYDKAAEIAKTAHKNGTTLKQEALRLGHVTEAEFDRVVRPEDMLAPSAE</sequence>
<dbReference type="EMBL" id="VZZK01000011">
    <property type="protein sequence ID" value="KAB1078893.1"/>
    <property type="molecule type" value="Genomic_DNA"/>
</dbReference>
<comment type="subunit">
    <text evidence="4">Homotetramer.</text>
</comment>
<dbReference type="InterPro" id="IPR020557">
    <property type="entry name" value="Fumarate_lyase_CS"/>
</dbReference>
<keyword evidence="4" id="KW-0963">Cytoplasm</keyword>
<dbReference type="GO" id="GO:0006099">
    <property type="term" value="P:tricarboxylic acid cycle"/>
    <property type="evidence" value="ECO:0007669"/>
    <property type="project" value="UniProtKB-UniRule"/>
</dbReference>
<evidence type="ECO:0000256" key="2">
    <source>
        <dbReference type="ARBA" id="ARBA00022532"/>
    </source>
</evidence>
<dbReference type="GO" id="GO:0006106">
    <property type="term" value="P:fumarate metabolic process"/>
    <property type="evidence" value="ECO:0007669"/>
    <property type="project" value="InterPro"/>
</dbReference>
<dbReference type="InterPro" id="IPR022761">
    <property type="entry name" value="Fumarate_lyase_N"/>
</dbReference>
<evidence type="ECO:0000256" key="3">
    <source>
        <dbReference type="ARBA" id="ARBA00023239"/>
    </source>
</evidence>
<dbReference type="CDD" id="cd01362">
    <property type="entry name" value="Fumarase_classII"/>
    <property type="match status" value="1"/>
</dbReference>